<accession>A0A0T9QQ77</accession>
<dbReference type="RefSeq" id="WP_181949716.1">
    <property type="nucleotide sequence ID" value="NZ_CABIIH010000020.1"/>
</dbReference>
<dbReference type="EMBL" id="CQBK01000019">
    <property type="protein sequence ID" value="CNI21064.1"/>
    <property type="molecule type" value="Genomic_DNA"/>
</dbReference>
<organism evidence="1 2">
    <name type="scientific">Yersinia similis</name>
    <dbReference type="NCBI Taxonomy" id="367190"/>
    <lineage>
        <taxon>Bacteria</taxon>
        <taxon>Pseudomonadati</taxon>
        <taxon>Pseudomonadota</taxon>
        <taxon>Gammaproteobacteria</taxon>
        <taxon>Enterobacterales</taxon>
        <taxon>Yersiniaceae</taxon>
        <taxon>Yersinia</taxon>
    </lineage>
</organism>
<evidence type="ECO:0000313" key="2">
    <source>
        <dbReference type="Proteomes" id="UP000038204"/>
    </source>
</evidence>
<protein>
    <submittedName>
        <fullName evidence="1">Uncharacterized protein</fullName>
    </submittedName>
</protein>
<proteinExistence type="predicted"/>
<evidence type="ECO:0000313" key="1">
    <source>
        <dbReference type="EMBL" id="CNI21064.1"/>
    </source>
</evidence>
<dbReference type="Proteomes" id="UP000038204">
    <property type="component" value="Unassembled WGS sequence"/>
</dbReference>
<reference evidence="1 2" key="1">
    <citation type="submission" date="2015-03" db="EMBL/GenBank/DDBJ databases">
        <authorList>
            <person name="Murphy D."/>
        </authorList>
    </citation>
    <scope>NUCLEOTIDE SEQUENCE [LARGE SCALE GENOMIC DNA]</scope>
    <source>
        <strain evidence="1 2">Y233</strain>
    </source>
</reference>
<dbReference type="AlphaFoldDB" id="A0A0T9QQ77"/>
<name>A0A0T9QQ77_9GAMM</name>
<gene>
    <name evidence="1" type="ORF">ERS008667_02745</name>
</gene>
<sequence>MRRKLLAHMLQGLESQAVYDFVREHPGICALEHDGFVSYDKINERDWQHPYLVIIRKN</sequence>